<dbReference type="InterPro" id="IPR027417">
    <property type="entry name" value="P-loop_NTPase"/>
</dbReference>
<dbReference type="GO" id="GO:0006235">
    <property type="term" value="P:dTTP biosynthetic process"/>
    <property type="evidence" value="ECO:0007669"/>
    <property type="project" value="UniProtKB-UniRule"/>
</dbReference>
<keyword evidence="3 8" id="KW-0545">Nucleotide biosynthesis</keyword>
<evidence type="ECO:0000256" key="8">
    <source>
        <dbReference type="HAMAP-Rule" id="MF_00165"/>
    </source>
</evidence>
<dbReference type="InterPro" id="IPR018094">
    <property type="entry name" value="Thymidylate_kinase"/>
</dbReference>
<keyword evidence="6 8" id="KW-0067">ATP-binding</keyword>
<feature type="domain" description="Thymidylate kinase-like" evidence="9">
    <location>
        <begin position="5"/>
        <end position="207"/>
    </location>
</feature>
<accession>C7DHA0</accession>
<evidence type="ECO:0000256" key="6">
    <source>
        <dbReference type="ARBA" id="ARBA00022840"/>
    </source>
</evidence>
<dbReference type="EC" id="2.7.4.9" evidence="8"/>
<gene>
    <name evidence="8" type="primary">tmk</name>
    <name evidence="10" type="ORF">UNLARM2_0446</name>
</gene>
<keyword evidence="11" id="KW-1185">Reference proteome</keyword>
<comment type="similarity">
    <text evidence="1 8">Belongs to the thymidylate kinase family.</text>
</comment>
<dbReference type="Gene3D" id="3.40.50.300">
    <property type="entry name" value="P-loop containing nucleotide triphosphate hydrolases"/>
    <property type="match status" value="1"/>
</dbReference>
<dbReference type="GO" id="GO:0005524">
    <property type="term" value="F:ATP binding"/>
    <property type="evidence" value="ECO:0007669"/>
    <property type="project" value="UniProtKB-UniRule"/>
</dbReference>
<reference evidence="10 11" key="2">
    <citation type="journal article" date="2010" name="Proc. Natl. Acad. Sci. U.S.A.">
        <title>Enigmatic, ultrasmall, uncultivated Archaea.</title>
        <authorList>
            <person name="Baker B.J."/>
            <person name="Comolli L.R."/>
            <person name="Dick G.J."/>
            <person name="Hauser L.J."/>
            <person name="Hyatt D."/>
            <person name="Dill B.D."/>
            <person name="Land M.L."/>
            <person name="Verberkmoes N.C."/>
            <person name="Hettich R.L."/>
            <person name="Banfield J.F."/>
        </authorList>
    </citation>
    <scope>NUCLEOTIDE SEQUENCE [LARGE SCALE GENOMIC DNA]</scope>
    <source>
        <strain evidence="10">ARMAN-2</strain>
    </source>
</reference>
<protein>
    <recommendedName>
        <fullName evidence="8">Probable thymidylate kinase</fullName>
        <ecNumber evidence="8">2.7.4.9</ecNumber>
    </recommendedName>
    <alternativeName>
        <fullName evidence="8">dTMP kinase</fullName>
    </alternativeName>
</protein>
<dbReference type="GO" id="GO:0006227">
    <property type="term" value="P:dUDP biosynthetic process"/>
    <property type="evidence" value="ECO:0007669"/>
    <property type="project" value="TreeGrafter"/>
</dbReference>
<proteinExistence type="inferred from homology"/>
<dbReference type="HAMAP" id="MF_00165">
    <property type="entry name" value="Thymidylate_kinase"/>
    <property type="match status" value="1"/>
</dbReference>
<dbReference type="EMBL" id="GG697240">
    <property type="protein sequence ID" value="EET90002.1"/>
    <property type="molecule type" value="Genomic_DNA"/>
</dbReference>
<evidence type="ECO:0000259" key="9">
    <source>
        <dbReference type="Pfam" id="PF02223"/>
    </source>
</evidence>
<keyword evidence="4 8" id="KW-0547">Nucleotide-binding</keyword>
<keyword evidence="5 8" id="KW-0418">Kinase</keyword>
<dbReference type="AlphaFoldDB" id="C7DHA0"/>
<evidence type="ECO:0000256" key="3">
    <source>
        <dbReference type="ARBA" id="ARBA00022727"/>
    </source>
</evidence>
<evidence type="ECO:0000256" key="7">
    <source>
        <dbReference type="ARBA" id="ARBA00048743"/>
    </source>
</evidence>
<dbReference type="GO" id="GO:0005737">
    <property type="term" value="C:cytoplasm"/>
    <property type="evidence" value="ECO:0007669"/>
    <property type="project" value="TreeGrafter"/>
</dbReference>
<keyword evidence="2 8" id="KW-0808">Transferase</keyword>
<feature type="binding site" evidence="8">
    <location>
        <begin position="7"/>
        <end position="14"/>
    </location>
    <ligand>
        <name>ATP</name>
        <dbReference type="ChEBI" id="CHEBI:30616"/>
    </ligand>
</feature>
<dbReference type="GO" id="GO:0004798">
    <property type="term" value="F:dTMP kinase activity"/>
    <property type="evidence" value="ECO:0007669"/>
    <property type="project" value="UniProtKB-UniRule"/>
</dbReference>
<comment type="catalytic activity">
    <reaction evidence="7 8">
        <text>dTMP + ATP = dTDP + ADP</text>
        <dbReference type="Rhea" id="RHEA:13517"/>
        <dbReference type="ChEBI" id="CHEBI:30616"/>
        <dbReference type="ChEBI" id="CHEBI:58369"/>
        <dbReference type="ChEBI" id="CHEBI:63528"/>
        <dbReference type="ChEBI" id="CHEBI:456216"/>
        <dbReference type="EC" id="2.7.4.9"/>
    </reaction>
</comment>
<evidence type="ECO:0000256" key="1">
    <source>
        <dbReference type="ARBA" id="ARBA00009776"/>
    </source>
</evidence>
<reference evidence="10 11" key="1">
    <citation type="journal article" date="2009" name="Genome Biol.">
        <title>Community-wide analysis of microbial genome sequence signatures.</title>
        <authorList>
            <person name="Dick G.J."/>
            <person name="Andersson A.F."/>
            <person name="Baker B.J."/>
            <person name="Simmons S.L."/>
            <person name="Thomas B.C."/>
            <person name="Yelton A.P."/>
            <person name="Banfield J.F."/>
        </authorList>
    </citation>
    <scope>NUCLEOTIDE SEQUENCE [LARGE SCALE GENOMIC DNA]</scope>
    <source>
        <strain evidence="10">ARMAN-2</strain>
    </source>
</reference>
<evidence type="ECO:0000256" key="4">
    <source>
        <dbReference type="ARBA" id="ARBA00022741"/>
    </source>
</evidence>
<dbReference type="SUPFAM" id="SSF52540">
    <property type="entry name" value="P-loop containing nucleoside triphosphate hydrolases"/>
    <property type="match status" value="1"/>
</dbReference>
<dbReference type="InterPro" id="IPR039430">
    <property type="entry name" value="Thymidylate_kin-like_dom"/>
</dbReference>
<organism evidence="10 11">
    <name type="scientific">Candidatus Micrarchaeum acidiphilum ARMAN-2</name>
    <dbReference type="NCBI Taxonomy" id="425595"/>
    <lineage>
        <taxon>Archaea</taxon>
        <taxon>Candidatus Micrarchaeota</taxon>
        <taxon>Candidatus Micrarchaeia</taxon>
        <taxon>Candidatus Micrarchaeales</taxon>
        <taxon>Candidatus Micrarchaeaceae</taxon>
        <taxon>Candidatus Micrarchaeum</taxon>
    </lineage>
</organism>
<dbReference type="Proteomes" id="UP000332487">
    <property type="component" value="Unassembled WGS sequence"/>
</dbReference>
<dbReference type="PANTHER" id="PTHR10344:SF4">
    <property type="entry name" value="UMP-CMP KINASE 2, MITOCHONDRIAL"/>
    <property type="match status" value="1"/>
</dbReference>
<dbReference type="GO" id="GO:0006233">
    <property type="term" value="P:dTDP biosynthetic process"/>
    <property type="evidence" value="ECO:0007669"/>
    <property type="project" value="InterPro"/>
</dbReference>
<dbReference type="PANTHER" id="PTHR10344">
    <property type="entry name" value="THYMIDYLATE KINASE"/>
    <property type="match status" value="1"/>
</dbReference>
<sequence>MLIAFEGIDGSGKSTQAEMLDSYLKSSGIAAVTTAEPTSGPIGKLIKEIVVSKKPINALAMQMLFTADRAYHLETTIMPSISEGKVIITDRYIGSTIAYGTAAGIDKRFLVGINRKFIPPDITFVIDANPRKAVERLNRRAAEFLKNKTALMEKDGELFKQKSTTTMFEKLGFLGRARLAYLEMQKDFKNYYVINGNRSKGSISKEIINILDTKI</sequence>
<evidence type="ECO:0000256" key="2">
    <source>
        <dbReference type="ARBA" id="ARBA00022679"/>
    </source>
</evidence>
<dbReference type="Pfam" id="PF02223">
    <property type="entry name" value="Thymidylate_kin"/>
    <property type="match status" value="1"/>
</dbReference>
<dbReference type="NCBIfam" id="TIGR00041">
    <property type="entry name" value="DTMP_kinase"/>
    <property type="match status" value="1"/>
</dbReference>
<name>C7DHA0_MICA2</name>
<evidence type="ECO:0000256" key="5">
    <source>
        <dbReference type="ARBA" id="ARBA00022777"/>
    </source>
</evidence>
<dbReference type="CDD" id="cd01672">
    <property type="entry name" value="TMPK"/>
    <property type="match status" value="1"/>
</dbReference>
<evidence type="ECO:0000313" key="11">
    <source>
        <dbReference type="Proteomes" id="UP000332487"/>
    </source>
</evidence>
<evidence type="ECO:0000313" key="10">
    <source>
        <dbReference type="EMBL" id="EET90002.1"/>
    </source>
</evidence>